<evidence type="ECO:0000259" key="8">
    <source>
        <dbReference type="Pfam" id="PF00857"/>
    </source>
</evidence>
<reference evidence="11" key="4">
    <citation type="submission" date="2022-06" db="UniProtKB">
        <authorList>
            <consortium name="EnsemblMetazoa"/>
        </authorList>
    </citation>
    <scope>IDENTIFICATION</scope>
</reference>
<dbReference type="AlphaFoldDB" id="A0A131ZYD1"/>
<dbReference type="PANTHER" id="PTHR11080">
    <property type="entry name" value="PYRAZINAMIDASE/NICOTINAMIDASE"/>
    <property type="match status" value="1"/>
</dbReference>
<dbReference type="Proteomes" id="UP000616769">
    <property type="component" value="Unassembled WGS sequence"/>
</dbReference>
<evidence type="ECO:0000256" key="2">
    <source>
        <dbReference type="ARBA" id="ARBA00022642"/>
    </source>
</evidence>
<reference evidence="9" key="3">
    <citation type="submission" date="2020-01" db="EMBL/GenBank/DDBJ databases">
        <authorList>
            <person name="Korhonen P.K.K."/>
            <person name="Guangxu M.G."/>
            <person name="Wang T.W."/>
            <person name="Stroehlein A.J.S."/>
            <person name="Young N.D."/>
            <person name="Ang C.-S.A."/>
            <person name="Fernando D.W.F."/>
            <person name="Lu H.L."/>
            <person name="Taylor S.T."/>
            <person name="Ehtesham M.E.M."/>
            <person name="Najaraj S.H.N."/>
            <person name="Harsha G.H.G."/>
            <person name="Madugundu A.M."/>
            <person name="Renuse S.R."/>
            <person name="Holt D.H."/>
            <person name="Pandey A.P."/>
            <person name="Papenfuss A.P."/>
            <person name="Gasser R.B.G."/>
            <person name="Fischer K.F."/>
        </authorList>
    </citation>
    <scope>NUCLEOTIDE SEQUENCE</scope>
    <source>
        <strain evidence="9">SSS_KF_BRIS2020</strain>
    </source>
</reference>
<evidence type="ECO:0000256" key="7">
    <source>
        <dbReference type="ARBA" id="ARBA00043224"/>
    </source>
</evidence>
<evidence type="ECO:0000256" key="4">
    <source>
        <dbReference type="ARBA" id="ARBA00022801"/>
    </source>
</evidence>
<comment type="pathway">
    <text evidence="5">Cofactor biosynthesis; nicotinate biosynthesis; nicotinate from nicotinamide: step 1/1.</text>
</comment>
<dbReference type="Proteomes" id="UP000070412">
    <property type="component" value="Unassembled WGS sequence"/>
</dbReference>
<gene>
    <name evidence="9" type="primary">SSS_184g</name>
    <name evidence="10" type="ORF">QR98_0015500</name>
    <name evidence="9" type="ORF">SSS_184</name>
</gene>
<evidence type="ECO:0000313" key="11">
    <source>
        <dbReference type="EnsemblMetazoa" id="KAF7491913.1"/>
    </source>
</evidence>
<evidence type="ECO:0000256" key="3">
    <source>
        <dbReference type="ARBA" id="ARBA00022723"/>
    </source>
</evidence>
<evidence type="ECO:0000256" key="1">
    <source>
        <dbReference type="ARBA" id="ARBA00006336"/>
    </source>
</evidence>
<dbReference type="GO" id="GO:0019363">
    <property type="term" value="P:pyridine nucleotide biosynthetic process"/>
    <property type="evidence" value="ECO:0007669"/>
    <property type="project" value="UniProtKB-KW"/>
</dbReference>
<accession>A0A131ZYD1</accession>
<dbReference type="InterPro" id="IPR036380">
    <property type="entry name" value="Isochorismatase-like_sf"/>
</dbReference>
<dbReference type="GO" id="GO:0008936">
    <property type="term" value="F:nicotinamidase activity"/>
    <property type="evidence" value="ECO:0007669"/>
    <property type="project" value="UniProtKB-EC"/>
</dbReference>
<evidence type="ECO:0000313" key="10">
    <source>
        <dbReference type="EMBL" id="KPM03120.1"/>
    </source>
</evidence>
<dbReference type="OrthoDB" id="167809at2759"/>
<feature type="domain" description="Isochorismatase-like" evidence="8">
    <location>
        <begin position="26"/>
        <end position="206"/>
    </location>
</feature>
<dbReference type="SUPFAM" id="SSF52499">
    <property type="entry name" value="Isochorismatase-like hydrolases"/>
    <property type="match status" value="1"/>
</dbReference>
<keyword evidence="12" id="KW-1185">Reference proteome</keyword>
<comment type="similarity">
    <text evidence="1">Belongs to the isochorismatase family.</text>
</comment>
<dbReference type="VEuPathDB" id="VectorBase:SSCA010292"/>
<reference evidence="12" key="2">
    <citation type="journal article" date="2020" name="PLoS Negl. Trop. Dis.">
        <title>High-quality nuclear genome for Sarcoptes scabiei-A critical resource for a neglected parasite.</title>
        <authorList>
            <person name="Korhonen P.K."/>
            <person name="Gasser R.B."/>
            <person name="Ma G."/>
            <person name="Wang T."/>
            <person name="Stroehlein A.J."/>
            <person name="Young N.D."/>
            <person name="Ang C.S."/>
            <person name="Fernando D.D."/>
            <person name="Lu H.C."/>
            <person name="Taylor S."/>
            <person name="Reynolds S.L."/>
            <person name="Mofiz E."/>
            <person name="Najaraj S.H."/>
            <person name="Gowda H."/>
            <person name="Madugundu A."/>
            <person name="Renuse S."/>
            <person name="Holt D."/>
            <person name="Pandey A."/>
            <person name="Papenfuss A.T."/>
            <person name="Fischer K."/>
        </authorList>
    </citation>
    <scope>NUCLEOTIDE SEQUENCE [LARGE SCALE GENOMIC DNA]</scope>
</reference>
<evidence type="ECO:0000313" key="12">
    <source>
        <dbReference type="Proteomes" id="UP000070412"/>
    </source>
</evidence>
<evidence type="ECO:0000313" key="9">
    <source>
        <dbReference type="EMBL" id="KAF7491913.1"/>
    </source>
</evidence>
<keyword evidence="2" id="KW-0662">Pyridine nucleotide biosynthesis</keyword>
<dbReference type="InterPro" id="IPR052347">
    <property type="entry name" value="Isochorismatase_Nicotinamidase"/>
</dbReference>
<dbReference type="Pfam" id="PF00857">
    <property type="entry name" value="Isochorismatase"/>
    <property type="match status" value="1"/>
</dbReference>
<keyword evidence="4" id="KW-0378">Hydrolase</keyword>
<dbReference type="EMBL" id="WVUK01000058">
    <property type="protein sequence ID" value="KAF7491913.1"/>
    <property type="molecule type" value="Genomic_DNA"/>
</dbReference>
<dbReference type="EC" id="3.5.1.19" evidence="6"/>
<evidence type="ECO:0000313" key="13">
    <source>
        <dbReference type="Proteomes" id="UP000616769"/>
    </source>
</evidence>
<reference evidence="10 13" key="1">
    <citation type="journal article" date="2015" name="Parasit. Vectors">
        <title>Draft genome of the scabies mite.</title>
        <authorList>
            <person name="Rider S.D.Jr."/>
            <person name="Morgan M.S."/>
            <person name="Arlian L.G."/>
        </authorList>
    </citation>
    <scope>NUCLEOTIDE SEQUENCE [LARGE SCALE GENOMIC DNA]</scope>
    <source>
        <strain evidence="10">Arlian Lab</strain>
    </source>
</reference>
<dbReference type="PANTHER" id="PTHR11080:SF2">
    <property type="entry name" value="LD05707P"/>
    <property type="match status" value="1"/>
</dbReference>
<dbReference type="Gene3D" id="3.40.50.850">
    <property type="entry name" value="Isochorismatase-like"/>
    <property type="match status" value="1"/>
</dbReference>
<organism evidence="10 13">
    <name type="scientific">Sarcoptes scabiei</name>
    <name type="common">Itch mite</name>
    <name type="synonym">Acarus scabiei</name>
    <dbReference type="NCBI Taxonomy" id="52283"/>
    <lineage>
        <taxon>Eukaryota</taxon>
        <taxon>Metazoa</taxon>
        <taxon>Ecdysozoa</taxon>
        <taxon>Arthropoda</taxon>
        <taxon>Chelicerata</taxon>
        <taxon>Arachnida</taxon>
        <taxon>Acari</taxon>
        <taxon>Acariformes</taxon>
        <taxon>Sarcoptiformes</taxon>
        <taxon>Astigmata</taxon>
        <taxon>Psoroptidia</taxon>
        <taxon>Sarcoptoidea</taxon>
        <taxon>Sarcoptidae</taxon>
        <taxon>Sarcoptinae</taxon>
        <taxon>Sarcoptes</taxon>
    </lineage>
</organism>
<proteinExistence type="inferred from homology"/>
<evidence type="ECO:0000256" key="5">
    <source>
        <dbReference type="ARBA" id="ARBA00037900"/>
    </source>
</evidence>
<evidence type="ECO:0000256" key="6">
    <source>
        <dbReference type="ARBA" id="ARBA00039017"/>
    </source>
</evidence>
<dbReference type="GO" id="GO:0046872">
    <property type="term" value="F:metal ion binding"/>
    <property type="evidence" value="ECO:0007669"/>
    <property type="project" value="UniProtKB-KW"/>
</dbReference>
<dbReference type="EnsemblMetazoa" id="SSS_184s_mrna">
    <property type="protein sequence ID" value="KAF7491913.1"/>
    <property type="gene ID" value="SSS_184"/>
</dbReference>
<protein>
    <recommendedName>
        <fullName evidence="6">nicotinamidase</fullName>
        <ecNumber evidence="6">3.5.1.19</ecNumber>
    </recommendedName>
    <alternativeName>
        <fullName evidence="7">Nicotinamide deamidase</fullName>
    </alternativeName>
</protein>
<dbReference type="InterPro" id="IPR000868">
    <property type="entry name" value="Isochorismatase-like_dom"/>
</dbReference>
<name>A0A131ZYD1_SARSC</name>
<dbReference type="EMBL" id="JXLN01004176">
    <property type="protein sequence ID" value="KPM03120.1"/>
    <property type="molecule type" value="Genomic_DNA"/>
</dbReference>
<sequence length="250" mass="29296">MSSKFKDFLVDVSAVDLKTKNIQKWALIVVDMQNDFIGGSMAHLNPQVVIECQRTIPIINRLLKYVKFDLVVYSRDWHPPGHISFVSSEKSNRSEKWPEHCVRKTWGAEYHKDLYINPKEMKTIHVLKGTKQNEECYSAMQGEFKLKKNRTKLADYFQTHSFDSIFVCGMLSEYCVLSTCKEIFELNITKNLYVLVDAVLGLKPFDPKMFYKFSLLTTTDRLIQSVMKFQIKMPLKELKFLQERLRNESD</sequence>
<keyword evidence="3" id="KW-0479">Metal-binding</keyword>